<gene>
    <name evidence="2" type="ORF">ACFQDI_06525</name>
</gene>
<evidence type="ECO:0000313" key="2">
    <source>
        <dbReference type="EMBL" id="MFC5454507.1"/>
    </source>
</evidence>
<keyword evidence="3" id="KW-1185">Reference proteome</keyword>
<dbReference type="EC" id="3.1.21.-" evidence="2"/>
<evidence type="ECO:0000313" key="3">
    <source>
        <dbReference type="Proteomes" id="UP001596052"/>
    </source>
</evidence>
<dbReference type="GO" id="GO:0004519">
    <property type="term" value="F:endonuclease activity"/>
    <property type="evidence" value="ECO:0007669"/>
    <property type="project" value="UniProtKB-KW"/>
</dbReference>
<dbReference type="SUPFAM" id="SSF52980">
    <property type="entry name" value="Restriction endonuclease-like"/>
    <property type="match status" value="1"/>
</dbReference>
<dbReference type="InterPro" id="IPR011335">
    <property type="entry name" value="Restrct_endonuc-II-like"/>
</dbReference>
<dbReference type="EMBL" id="JBHSMQ010000002">
    <property type="protein sequence ID" value="MFC5454507.1"/>
    <property type="molecule type" value="Genomic_DNA"/>
</dbReference>
<keyword evidence="2" id="KW-0540">Nuclease</keyword>
<dbReference type="InterPro" id="IPR011856">
    <property type="entry name" value="tRNA_endonuc-like_dom_sf"/>
</dbReference>
<feature type="domain" description="Restriction endonuclease type IV Mrr" evidence="1">
    <location>
        <begin position="20"/>
        <end position="126"/>
    </location>
</feature>
<dbReference type="Proteomes" id="UP001596052">
    <property type="component" value="Unassembled WGS sequence"/>
</dbReference>
<dbReference type="Pfam" id="PF04471">
    <property type="entry name" value="Mrr_cat"/>
    <property type="match status" value="1"/>
</dbReference>
<dbReference type="Gene3D" id="3.40.1350.10">
    <property type="match status" value="1"/>
</dbReference>
<organism evidence="2 3">
    <name type="scientific">Prosthecobacter fluviatilis</name>
    <dbReference type="NCBI Taxonomy" id="445931"/>
    <lineage>
        <taxon>Bacteria</taxon>
        <taxon>Pseudomonadati</taxon>
        <taxon>Verrucomicrobiota</taxon>
        <taxon>Verrucomicrobiia</taxon>
        <taxon>Verrucomicrobiales</taxon>
        <taxon>Verrucomicrobiaceae</taxon>
        <taxon>Prosthecobacter</taxon>
    </lineage>
</organism>
<accession>A0ABW0KPI6</accession>
<comment type="caution">
    <text evidence="2">The sequence shown here is derived from an EMBL/GenBank/DDBJ whole genome shotgun (WGS) entry which is preliminary data.</text>
</comment>
<proteinExistence type="predicted"/>
<dbReference type="GO" id="GO:0016787">
    <property type="term" value="F:hydrolase activity"/>
    <property type="evidence" value="ECO:0007669"/>
    <property type="project" value="UniProtKB-KW"/>
</dbReference>
<keyword evidence="2" id="KW-0378">Hydrolase</keyword>
<reference evidence="3" key="1">
    <citation type="journal article" date="2019" name="Int. J. Syst. Evol. Microbiol.">
        <title>The Global Catalogue of Microorganisms (GCM) 10K type strain sequencing project: providing services to taxonomists for standard genome sequencing and annotation.</title>
        <authorList>
            <consortium name="The Broad Institute Genomics Platform"/>
            <consortium name="The Broad Institute Genome Sequencing Center for Infectious Disease"/>
            <person name="Wu L."/>
            <person name="Ma J."/>
        </authorList>
    </citation>
    <scope>NUCLEOTIDE SEQUENCE [LARGE SCALE GENOMIC DNA]</scope>
    <source>
        <strain evidence="3">CGMCC 4.1469</strain>
    </source>
</reference>
<evidence type="ECO:0000259" key="1">
    <source>
        <dbReference type="Pfam" id="PF04471"/>
    </source>
</evidence>
<name>A0ABW0KPI6_9BACT</name>
<sequence>MSSPIDDLFFDLYGSKPSKDGQAYERLVAAVFKLLEPDKQVEHDRQIRGEVSGTKYQVDVLQKDDDKKLMGEAKDYTERNTKVGRGDVQKLAGALPDLKIQSAALASATGFTKPAAKYASNAKNIVGSDISLWEVRKVTEGDMEGRLKTITIKMHVMSYDYSKSKTEPVFTDEGRMLLKKMYDEGIIGASIQTVLESIFNADGSVLVTLRDLTLGGYGSSCDNMHRGSFVLNGGHILVHDKLIPIKGITYEVPSVEVGVREMVIGADGVATLLAKNLDGSVDKVIRDVDLKRVAFDKDGKVTLGAKGSN</sequence>
<dbReference type="RefSeq" id="WP_377164657.1">
    <property type="nucleotide sequence ID" value="NZ_JBHSMQ010000002.1"/>
</dbReference>
<keyword evidence="2" id="KW-0255">Endonuclease</keyword>
<dbReference type="InterPro" id="IPR007560">
    <property type="entry name" value="Restrct_endonuc_IV_Mrr"/>
</dbReference>
<protein>
    <submittedName>
        <fullName evidence="2">Restriction endonuclease</fullName>
        <ecNumber evidence="2">3.1.21.-</ecNumber>
    </submittedName>
</protein>